<protein>
    <submittedName>
        <fullName evidence="1">Uncharacterized protein</fullName>
    </submittedName>
</protein>
<dbReference type="AlphaFoldDB" id="A0AAD7HBJ3"/>
<dbReference type="Proteomes" id="UP001215598">
    <property type="component" value="Unassembled WGS sequence"/>
</dbReference>
<dbReference type="EMBL" id="JARKIB010000292">
    <property type="protein sequence ID" value="KAJ7716368.1"/>
    <property type="molecule type" value="Genomic_DNA"/>
</dbReference>
<name>A0AAD7HBJ3_9AGAR</name>
<gene>
    <name evidence="1" type="ORF">B0H16DRAFT_1476782</name>
</gene>
<accession>A0AAD7HBJ3</accession>
<evidence type="ECO:0000313" key="2">
    <source>
        <dbReference type="Proteomes" id="UP001215598"/>
    </source>
</evidence>
<sequence length="245" mass="27679">MSRDARVSFSFGHNAITKCYLQGNSTRFGTGATRNPVNTTTLGHRERTTWWREVSHPQHLNGLVPEPIQRSTGSIPGWVITVTDRKTPWREVSHPHHLKAVILNQFSGNSGSIPGWVIVCLIHYDDYRVLTNAKYLTRIGRTQWREHSTIVLTLRPDYNSQIQDRKDPVARGLASATSTPHSFAGQLSGALVRFQAGSWGYKGVFFFFKIPPRLKCDLMSHSESIVLKPEPSRLAVPAGWHYIHD</sequence>
<reference evidence="1" key="1">
    <citation type="submission" date="2023-03" db="EMBL/GenBank/DDBJ databases">
        <title>Massive genome expansion in bonnet fungi (Mycena s.s.) driven by repeated elements and novel gene families across ecological guilds.</title>
        <authorList>
            <consortium name="Lawrence Berkeley National Laboratory"/>
            <person name="Harder C.B."/>
            <person name="Miyauchi S."/>
            <person name="Viragh M."/>
            <person name="Kuo A."/>
            <person name="Thoen E."/>
            <person name="Andreopoulos B."/>
            <person name="Lu D."/>
            <person name="Skrede I."/>
            <person name="Drula E."/>
            <person name="Henrissat B."/>
            <person name="Morin E."/>
            <person name="Kohler A."/>
            <person name="Barry K."/>
            <person name="LaButti K."/>
            <person name="Morin E."/>
            <person name="Salamov A."/>
            <person name="Lipzen A."/>
            <person name="Mereny Z."/>
            <person name="Hegedus B."/>
            <person name="Baldrian P."/>
            <person name="Stursova M."/>
            <person name="Weitz H."/>
            <person name="Taylor A."/>
            <person name="Grigoriev I.V."/>
            <person name="Nagy L.G."/>
            <person name="Martin F."/>
            <person name="Kauserud H."/>
        </authorList>
    </citation>
    <scope>NUCLEOTIDE SEQUENCE</scope>
    <source>
        <strain evidence="1">CBHHK182m</strain>
    </source>
</reference>
<proteinExistence type="predicted"/>
<organism evidence="1 2">
    <name type="scientific">Mycena metata</name>
    <dbReference type="NCBI Taxonomy" id="1033252"/>
    <lineage>
        <taxon>Eukaryota</taxon>
        <taxon>Fungi</taxon>
        <taxon>Dikarya</taxon>
        <taxon>Basidiomycota</taxon>
        <taxon>Agaricomycotina</taxon>
        <taxon>Agaricomycetes</taxon>
        <taxon>Agaricomycetidae</taxon>
        <taxon>Agaricales</taxon>
        <taxon>Marasmiineae</taxon>
        <taxon>Mycenaceae</taxon>
        <taxon>Mycena</taxon>
    </lineage>
</organism>
<evidence type="ECO:0000313" key="1">
    <source>
        <dbReference type="EMBL" id="KAJ7716368.1"/>
    </source>
</evidence>
<comment type="caution">
    <text evidence="1">The sequence shown here is derived from an EMBL/GenBank/DDBJ whole genome shotgun (WGS) entry which is preliminary data.</text>
</comment>
<keyword evidence="2" id="KW-1185">Reference proteome</keyword>